<feature type="compositionally biased region" description="Basic and acidic residues" evidence="1">
    <location>
        <begin position="258"/>
        <end position="269"/>
    </location>
</feature>
<protein>
    <submittedName>
        <fullName evidence="4">Uncharacterized protein</fullName>
    </submittedName>
</protein>
<feature type="compositionally biased region" description="Basic and acidic residues" evidence="1">
    <location>
        <begin position="320"/>
        <end position="329"/>
    </location>
</feature>
<evidence type="ECO:0000313" key="3">
    <source>
        <dbReference type="Proteomes" id="UP000887577"/>
    </source>
</evidence>
<keyword evidence="3" id="KW-1185">Reference proteome</keyword>
<dbReference type="AlphaFoldDB" id="A0A914YCD6"/>
<evidence type="ECO:0000313" key="4">
    <source>
        <dbReference type="WBParaSite" id="PSU_v2.g17895.t1"/>
    </source>
</evidence>
<feature type="compositionally biased region" description="Basic residues" evidence="1">
    <location>
        <begin position="40"/>
        <end position="50"/>
    </location>
</feature>
<proteinExistence type="predicted"/>
<feature type="compositionally biased region" description="Basic and acidic residues" evidence="1">
    <location>
        <begin position="127"/>
        <end position="142"/>
    </location>
</feature>
<reference evidence="4" key="1">
    <citation type="submission" date="2022-11" db="UniProtKB">
        <authorList>
            <consortium name="WormBaseParasite"/>
        </authorList>
    </citation>
    <scope>IDENTIFICATION</scope>
</reference>
<sequence>MEYMNLFSTDLIFCLLIIPMISVIILFGCGKGRVPGGKSTGKRSSKKHSKALKEEDDGSLKMEKSVSNIRNISSEKSTQQLDSSKKETTTTTSNSEKNISKIKKLKSKMLVAPEDQTPRRKVKKTARKDVSQEQQSEREKTKSAGALPPAISPGRGSGQQPPTKYENADKVQSTGAAAGATNNNNNNNEPSSSSAAPNQKQESDKPSPYEPLSPAGSELDVRMSDAEASKKEQERLKVVASAAAAATTSGTQQQNNDESAKGGGDKNKDDNEEEEEVDEDESHSKKEKKKSKKKSKKKKKKKDKKDKKKKKSKKSNKEKKKSEKEKKIEGQQSPALAPTQYENLNEFYVKDESKSYWCNGNRRYGL</sequence>
<feature type="compositionally biased region" description="Low complexity" evidence="1">
    <location>
        <begin position="238"/>
        <end position="249"/>
    </location>
</feature>
<name>A0A914YCD6_9BILA</name>
<keyword evidence="2" id="KW-1133">Transmembrane helix</keyword>
<keyword evidence="2" id="KW-0812">Transmembrane</keyword>
<feature type="compositionally biased region" description="Basic residues" evidence="1">
    <location>
        <begin position="285"/>
        <end position="319"/>
    </location>
</feature>
<organism evidence="3 4">
    <name type="scientific">Panagrolaimus superbus</name>
    <dbReference type="NCBI Taxonomy" id="310955"/>
    <lineage>
        <taxon>Eukaryota</taxon>
        <taxon>Metazoa</taxon>
        <taxon>Ecdysozoa</taxon>
        <taxon>Nematoda</taxon>
        <taxon>Chromadorea</taxon>
        <taxon>Rhabditida</taxon>
        <taxon>Tylenchina</taxon>
        <taxon>Panagrolaimomorpha</taxon>
        <taxon>Panagrolaimoidea</taxon>
        <taxon>Panagrolaimidae</taxon>
        <taxon>Panagrolaimus</taxon>
    </lineage>
</organism>
<feature type="region of interest" description="Disordered" evidence="1">
    <location>
        <begin position="35"/>
        <end position="341"/>
    </location>
</feature>
<keyword evidence="2" id="KW-0472">Membrane</keyword>
<evidence type="ECO:0000256" key="2">
    <source>
        <dbReference type="SAM" id="Phobius"/>
    </source>
</evidence>
<dbReference type="WBParaSite" id="PSU_v2.g17895.t1">
    <property type="protein sequence ID" value="PSU_v2.g17895.t1"/>
    <property type="gene ID" value="PSU_v2.g17895"/>
</dbReference>
<feature type="transmembrane region" description="Helical" evidence="2">
    <location>
        <begin position="6"/>
        <end position="29"/>
    </location>
</feature>
<feature type="compositionally biased region" description="Basic and acidic residues" evidence="1">
    <location>
        <begin position="219"/>
        <end position="237"/>
    </location>
</feature>
<dbReference type="Proteomes" id="UP000887577">
    <property type="component" value="Unplaced"/>
</dbReference>
<feature type="compositionally biased region" description="Low complexity" evidence="1">
    <location>
        <begin position="173"/>
        <end position="198"/>
    </location>
</feature>
<evidence type="ECO:0000256" key="1">
    <source>
        <dbReference type="SAM" id="MobiDB-lite"/>
    </source>
</evidence>
<feature type="compositionally biased region" description="Acidic residues" evidence="1">
    <location>
        <begin position="270"/>
        <end position="281"/>
    </location>
</feature>
<accession>A0A914YCD6</accession>
<feature type="compositionally biased region" description="Polar residues" evidence="1">
    <location>
        <begin position="65"/>
        <end position="82"/>
    </location>
</feature>